<dbReference type="Gene3D" id="3.90.1300.10">
    <property type="entry name" value="Amidase signature (AS) domain"/>
    <property type="match status" value="1"/>
</dbReference>
<sequence length="550" mass="59180">MLCHLDLPGSPPGSERMETNSTSPQYPDLYEASILELQAGLEMGHFTSVDLVEAYFRRIEEVNQNGPCLRAVIETNPSARRQAESLDQERKRSGKRGFLHGMLKDNMATIFPEGMNTTCGSYTLLGSVVPDDAGIVKKLREAGAIILGKSNLSEFSHARGTLATGWSGRGGQCTNAYCHGGDPAGSSSGSAVAVSIGLAPVALGTETDGSIVFPASFNNIVGVKPTVGLTSRAGVIPITLHQDTIGPLTRTVLDSAIVLNAIAGVDANDKDTLSQPTPLPDYVKAMRRDALKGKRIGVPRHYFSDGSNTEADPFVNVAFNEALDVIRKLGAVVVDPADIPSADKVPLMKKNENHIWAVDMKITLESWFKTLKSNPTGVHNIDEIIKFNDDHPELEKPEGFENQDNLIVASKTNGHDEEYHEGLKVNKQLGGSEGIDSALQSHNLDALVLPASFFDTTTPSGVAGYPIVTVPMAFFPEDTKTRSSGPLTVYPAPGFPLGLSFLGTAWSEFDLLSYAFAYEQETRTRLARLAFPGAIPKTQLQDVILSRKSS</sequence>
<dbReference type="InterPro" id="IPR023631">
    <property type="entry name" value="Amidase_dom"/>
</dbReference>
<accession>A0A409VZ08</accession>
<dbReference type="PANTHER" id="PTHR42678">
    <property type="entry name" value="AMIDASE"/>
    <property type="match status" value="1"/>
</dbReference>
<evidence type="ECO:0000256" key="1">
    <source>
        <dbReference type="SAM" id="MobiDB-lite"/>
    </source>
</evidence>
<feature type="region of interest" description="Disordered" evidence="1">
    <location>
        <begin position="1"/>
        <end position="25"/>
    </location>
</feature>
<name>A0A409VZ08_9AGAR</name>
<feature type="domain" description="Amidase" evidence="2">
    <location>
        <begin position="50"/>
        <end position="512"/>
    </location>
</feature>
<dbReference type="InParanoid" id="A0A409VZ08"/>
<organism evidence="3 4">
    <name type="scientific">Panaeolus cyanescens</name>
    <dbReference type="NCBI Taxonomy" id="181874"/>
    <lineage>
        <taxon>Eukaryota</taxon>
        <taxon>Fungi</taxon>
        <taxon>Dikarya</taxon>
        <taxon>Basidiomycota</taxon>
        <taxon>Agaricomycotina</taxon>
        <taxon>Agaricomycetes</taxon>
        <taxon>Agaricomycetidae</taxon>
        <taxon>Agaricales</taxon>
        <taxon>Agaricineae</taxon>
        <taxon>Galeropsidaceae</taxon>
        <taxon>Panaeolus</taxon>
    </lineage>
</organism>
<comment type="caution">
    <text evidence="3">The sequence shown here is derived from an EMBL/GenBank/DDBJ whole genome shotgun (WGS) entry which is preliminary data.</text>
</comment>
<reference evidence="3 4" key="1">
    <citation type="journal article" date="2018" name="Evol. Lett.">
        <title>Horizontal gene cluster transfer increased hallucinogenic mushroom diversity.</title>
        <authorList>
            <person name="Reynolds H.T."/>
            <person name="Vijayakumar V."/>
            <person name="Gluck-Thaler E."/>
            <person name="Korotkin H.B."/>
            <person name="Matheny P.B."/>
            <person name="Slot J.C."/>
        </authorList>
    </citation>
    <scope>NUCLEOTIDE SEQUENCE [LARGE SCALE GENOMIC DNA]</scope>
    <source>
        <strain evidence="3 4">2629</strain>
    </source>
</reference>
<evidence type="ECO:0000313" key="4">
    <source>
        <dbReference type="Proteomes" id="UP000284842"/>
    </source>
</evidence>
<protein>
    <recommendedName>
        <fullName evidence="2">Amidase domain-containing protein</fullName>
    </recommendedName>
</protein>
<dbReference type="OrthoDB" id="566138at2759"/>
<dbReference type="EMBL" id="NHTK01005912">
    <property type="protein sequence ID" value="PPQ71502.1"/>
    <property type="molecule type" value="Genomic_DNA"/>
</dbReference>
<dbReference type="SUPFAM" id="SSF75304">
    <property type="entry name" value="Amidase signature (AS) enzymes"/>
    <property type="match status" value="1"/>
</dbReference>
<dbReference type="InterPro" id="IPR036928">
    <property type="entry name" value="AS_sf"/>
</dbReference>
<gene>
    <name evidence="3" type="ORF">CVT24_006466</name>
</gene>
<dbReference type="AlphaFoldDB" id="A0A409VZ08"/>
<proteinExistence type="predicted"/>
<dbReference type="Pfam" id="PF01425">
    <property type="entry name" value="Amidase"/>
    <property type="match status" value="1"/>
</dbReference>
<evidence type="ECO:0000313" key="3">
    <source>
        <dbReference type="EMBL" id="PPQ71502.1"/>
    </source>
</evidence>
<dbReference type="PANTHER" id="PTHR42678:SF34">
    <property type="entry name" value="OS04G0183300 PROTEIN"/>
    <property type="match status" value="1"/>
</dbReference>
<dbReference type="Proteomes" id="UP000284842">
    <property type="component" value="Unassembled WGS sequence"/>
</dbReference>
<keyword evidence="4" id="KW-1185">Reference proteome</keyword>
<dbReference type="STRING" id="181874.A0A409VZ08"/>
<evidence type="ECO:0000259" key="2">
    <source>
        <dbReference type="Pfam" id="PF01425"/>
    </source>
</evidence>
<dbReference type="FunCoup" id="A0A409VZ08">
    <property type="interactions" value="166"/>
</dbReference>